<keyword evidence="3" id="KW-0804">Transcription</keyword>
<dbReference type="Gene3D" id="1.10.10.60">
    <property type="entry name" value="Homeodomain-like"/>
    <property type="match status" value="1"/>
</dbReference>
<dbReference type="Pfam" id="PF12833">
    <property type="entry name" value="HTH_18"/>
    <property type="match status" value="1"/>
</dbReference>
<dbReference type="RefSeq" id="WP_244329556.1">
    <property type="nucleotide sequence ID" value="NZ_BAABSS010000030.1"/>
</dbReference>
<evidence type="ECO:0000313" key="6">
    <source>
        <dbReference type="Proteomes" id="UP000194225"/>
    </source>
</evidence>
<organism evidence="5 6">
    <name type="scientific">Streptomyces platensis</name>
    <dbReference type="NCBI Taxonomy" id="58346"/>
    <lineage>
        <taxon>Bacteria</taxon>
        <taxon>Bacillati</taxon>
        <taxon>Actinomycetota</taxon>
        <taxon>Actinomycetes</taxon>
        <taxon>Kitasatosporales</taxon>
        <taxon>Streptomycetaceae</taxon>
        <taxon>Streptomyces</taxon>
    </lineage>
</organism>
<keyword evidence="1" id="KW-0805">Transcription regulation</keyword>
<keyword evidence="2" id="KW-0238">DNA-binding</keyword>
<dbReference type="PROSITE" id="PS01124">
    <property type="entry name" value="HTH_ARAC_FAMILY_2"/>
    <property type="match status" value="1"/>
</dbReference>
<evidence type="ECO:0000256" key="1">
    <source>
        <dbReference type="ARBA" id="ARBA00023015"/>
    </source>
</evidence>
<reference evidence="5 6" key="1">
    <citation type="submission" date="2016-09" db="EMBL/GenBank/DDBJ databases">
        <title>Streptomyces platensis DSM40041, a candidate organism with high potential of specific P450 cytochromes.</title>
        <authorList>
            <person name="Grumaz C."/>
            <person name="Vainshtein Y."/>
            <person name="Kirstahler P."/>
            <person name="Sohn K."/>
        </authorList>
    </citation>
    <scope>NUCLEOTIDE SEQUENCE [LARGE SCALE GENOMIC DNA]</scope>
    <source>
        <strain evidence="5 6">DSM 40041</strain>
    </source>
</reference>
<dbReference type="SMART" id="SM00342">
    <property type="entry name" value="HTH_ARAC"/>
    <property type="match status" value="1"/>
</dbReference>
<protein>
    <submittedName>
        <fullName evidence="5">Helix-turn-helix domain protein</fullName>
    </submittedName>
</protein>
<sequence length="301" mass="32691">MTKQHVAAGELGDQGESIDRAAPGWLRGQVLRYRGYRMAGPRPPRLSLPSAAVTLLLGWGDPLHITDGLNRAGPSSGWPAMIAGIQTAPVLAGYLGPGHAVEVDFTPLGAHRCMGVPLHHLARAVVEPDEVMGTGWTTRITEQLAAAPNWPRRWAILDSLLARQLAAGPPASPLITEVWNLLCTRDGGVTLRELTHTTGRGSRRIQGLFREHVGIPPQTVSRILRFHRTLAIASSGCPSLAQLAALGGYHDQAHMSREFRALSGHTPQQLCGIVKEESDSRRSDRTQRFSDFFLRERKGSG</sequence>
<evidence type="ECO:0000313" key="5">
    <source>
        <dbReference type="EMBL" id="OSY39021.1"/>
    </source>
</evidence>
<dbReference type="PANTHER" id="PTHR46796">
    <property type="entry name" value="HTH-TYPE TRANSCRIPTIONAL ACTIVATOR RHAS-RELATED"/>
    <property type="match status" value="1"/>
</dbReference>
<evidence type="ECO:0000259" key="4">
    <source>
        <dbReference type="PROSITE" id="PS01124"/>
    </source>
</evidence>
<dbReference type="Proteomes" id="UP000194225">
    <property type="component" value="Unassembled WGS sequence"/>
</dbReference>
<accession>A0ABX3XQK4</accession>
<gene>
    <name evidence="5" type="ORF">BG653_05900</name>
</gene>
<proteinExistence type="predicted"/>
<dbReference type="InterPro" id="IPR050204">
    <property type="entry name" value="AraC_XylS_family_regulators"/>
</dbReference>
<evidence type="ECO:0000256" key="2">
    <source>
        <dbReference type="ARBA" id="ARBA00023125"/>
    </source>
</evidence>
<dbReference type="InterPro" id="IPR018060">
    <property type="entry name" value="HTH_AraC"/>
</dbReference>
<comment type="caution">
    <text evidence="5">The sequence shown here is derived from an EMBL/GenBank/DDBJ whole genome shotgun (WGS) entry which is preliminary data.</text>
</comment>
<feature type="domain" description="HTH araC/xylS-type" evidence="4">
    <location>
        <begin position="185"/>
        <end position="273"/>
    </location>
</feature>
<name>A0ABX3XQK4_STRPT</name>
<dbReference type="GeneID" id="90922630"/>
<evidence type="ECO:0000256" key="3">
    <source>
        <dbReference type="ARBA" id="ARBA00023163"/>
    </source>
</evidence>
<dbReference type="EMBL" id="MIGA01000054">
    <property type="protein sequence ID" value="OSY39021.1"/>
    <property type="molecule type" value="Genomic_DNA"/>
</dbReference>
<dbReference type="PANTHER" id="PTHR46796:SF15">
    <property type="entry name" value="BLL1074 PROTEIN"/>
    <property type="match status" value="1"/>
</dbReference>
<keyword evidence="6" id="KW-1185">Reference proteome</keyword>